<dbReference type="InterPro" id="IPR001584">
    <property type="entry name" value="Integrase_cat-core"/>
</dbReference>
<dbReference type="InterPro" id="IPR036397">
    <property type="entry name" value="RNaseH_sf"/>
</dbReference>
<feature type="compositionally biased region" description="Basic residues" evidence="3">
    <location>
        <begin position="374"/>
        <end position="397"/>
    </location>
</feature>
<feature type="compositionally biased region" description="Basic and acidic residues" evidence="3">
    <location>
        <begin position="194"/>
        <end position="205"/>
    </location>
</feature>
<dbReference type="InterPro" id="IPR050951">
    <property type="entry name" value="Retrovirus_Pol_polyprotein"/>
</dbReference>
<proteinExistence type="predicted"/>
<dbReference type="OMA" id="VDCASRY"/>
<dbReference type="InterPro" id="IPR012337">
    <property type="entry name" value="RNaseH-like_sf"/>
</dbReference>
<feature type="compositionally biased region" description="Basic and acidic residues" evidence="3">
    <location>
        <begin position="212"/>
        <end position="225"/>
    </location>
</feature>
<feature type="compositionally biased region" description="Basic and acidic residues" evidence="3">
    <location>
        <begin position="277"/>
        <end position="290"/>
    </location>
</feature>
<evidence type="ECO:0000256" key="2">
    <source>
        <dbReference type="SAM" id="Coils"/>
    </source>
</evidence>
<keyword evidence="2" id="KW-0175">Coiled coil</keyword>
<feature type="region of interest" description="Disordered" evidence="3">
    <location>
        <begin position="170"/>
        <end position="454"/>
    </location>
</feature>
<dbReference type="Proteomes" id="UP000288216">
    <property type="component" value="Unassembled WGS sequence"/>
</dbReference>
<dbReference type="AlphaFoldDB" id="A0A401NQZ9"/>
<feature type="compositionally biased region" description="Basic and acidic residues" evidence="3">
    <location>
        <begin position="418"/>
        <end position="433"/>
    </location>
</feature>
<dbReference type="EMBL" id="BFAA01004000">
    <property type="protein sequence ID" value="GCB63318.1"/>
    <property type="molecule type" value="Genomic_DNA"/>
</dbReference>
<dbReference type="Gene3D" id="3.30.420.10">
    <property type="entry name" value="Ribonuclease H-like superfamily/Ribonuclease H"/>
    <property type="match status" value="1"/>
</dbReference>
<feature type="region of interest" description="Disordered" evidence="3">
    <location>
        <begin position="1"/>
        <end position="72"/>
    </location>
</feature>
<evidence type="ECO:0000256" key="3">
    <source>
        <dbReference type="SAM" id="MobiDB-lite"/>
    </source>
</evidence>
<feature type="compositionally biased region" description="Polar residues" evidence="3">
    <location>
        <begin position="266"/>
        <end position="275"/>
    </location>
</feature>
<feature type="compositionally biased region" description="Polar residues" evidence="3">
    <location>
        <begin position="25"/>
        <end position="37"/>
    </location>
</feature>
<feature type="domain" description="Integrase catalytic" evidence="4">
    <location>
        <begin position="817"/>
        <end position="983"/>
    </location>
</feature>
<accession>A0A401NQZ9</accession>
<dbReference type="STRING" id="75743.A0A401NQZ9"/>
<dbReference type="GO" id="GO:0015074">
    <property type="term" value="P:DNA integration"/>
    <property type="evidence" value="ECO:0007669"/>
    <property type="project" value="InterPro"/>
</dbReference>
<keyword evidence="6" id="KW-1185">Reference proteome</keyword>
<dbReference type="SUPFAM" id="SSF53098">
    <property type="entry name" value="Ribonuclease H-like"/>
    <property type="match status" value="1"/>
</dbReference>
<dbReference type="FunFam" id="1.10.340.70:FF:000001">
    <property type="entry name" value="Retrovirus-related Pol polyprotein from transposon gypsy-like Protein"/>
    <property type="match status" value="1"/>
</dbReference>
<gene>
    <name evidence="5" type="ORF">scyTo_0009641</name>
</gene>
<dbReference type="GO" id="GO:0003676">
    <property type="term" value="F:nucleic acid binding"/>
    <property type="evidence" value="ECO:0007669"/>
    <property type="project" value="InterPro"/>
</dbReference>
<reference evidence="5 6" key="1">
    <citation type="journal article" date="2018" name="Nat. Ecol. Evol.">
        <title>Shark genomes provide insights into elasmobranch evolution and the origin of vertebrates.</title>
        <authorList>
            <person name="Hara Y"/>
            <person name="Yamaguchi K"/>
            <person name="Onimaru K"/>
            <person name="Kadota M"/>
            <person name="Koyanagi M"/>
            <person name="Keeley SD"/>
            <person name="Tatsumi K"/>
            <person name="Tanaka K"/>
            <person name="Motone F"/>
            <person name="Kageyama Y"/>
            <person name="Nozu R"/>
            <person name="Adachi N"/>
            <person name="Nishimura O"/>
            <person name="Nakagawa R"/>
            <person name="Tanegashima C"/>
            <person name="Kiyatake I"/>
            <person name="Matsumoto R"/>
            <person name="Murakumo K"/>
            <person name="Nishida K"/>
            <person name="Terakita A"/>
            <person name="Kuratani S"/>
            <person name="Sato K"/>
            <person name="Hyodo S Kuraku.S."/>
        </authorList>
    </citation>
    <scope>NUCLEOTIDE SEQUENCE [LARGE SCALE GENOMIC DNA]</scope>
</reference>
<dbReference type="PANTHER" id="PTHR37984">
    <property type="entry name" value="PROTEIN CBG26694"/>
    <property type="match status" value="1"/>
</dbReference>
<feature type="compositionally biased region" description="Basic and acidic residues" evidence="3">
    <location>
        <begin position="398"/>
        <end position="409"/>
    </location>
</feature>
<dbReference type="Pfam" id="PF17921">
    <property type="entry name" value="Integrase_H2C2"/>
    <property type="match status" value="1"/>
</dbReference>
<evidence type="ECO:0000313" key="5">
    <source>
        <dbReference type="EMBL" id="GCB63318.1"/>
    </source>
</evidence>
<evidence type="ECO:0000313" key="6">
    <source>
        <dbReference type="Proteomes" id="UP000288216"/>
    </source>
</evidence>
<dbReference type="InterPro" id="IPR041588">
    <property type="entry name" value="Integrase_H2C2"/>
</dbReference>
<organism evidence="5 6">
    <name type="scientific">Scyliorhinus torazame</name>
    <name type="common">Cloudy catshark</name>
    <name type="synonym">Catulus torazame</name>
    <dbReference type="NCBI Taxonomy" id="75743"/>
    <lineage>
        <taxon>Eukaryota</taxon>
        <taxon>Metazoa</taxon>
        <taxon>Chordata</taxon>
        <taxon>Craniata</taxon>
        <taxon>Vertebrata</taxon>
        <taxon>Chondrichthyes</taxon>
        <taxon>Elasmobranchii</taxon>
        <taxon>Galeomorphii</taxon>
        <taxon>Galeoidea</taxon>
        <taxon>Carcharhiniformes</taxon>
        <taxon>Scyliorhinidae</taxon>
        <taxon>Scyliorhinus</taxon>
    </lineage>
</organism>
<dbReference type="OrthoDB" id="775972at2759"/>
<feature type="compositionally biased region" description="Basic and acidic residues" evidence="3">
    <location>
        <begin position="359"/>
        <end position="373"/>
    </location>
</feature>
<dbReference type="PROSITE" id="PS50994">
    <property type="entry name" value="INTEGRASE"/>
    <property type="match status" value="1"/>
</dbReference>
<feature type="compositionally biased region" description="Basic and acidic residues" evidence="3">
    <location>
        <begin position="329"/>
        <end position="350"/>
    </location>
</feature>
<feature type="compositionally biased region" description="Basic residues" evidence="3">
    <location>
        <begin position="434"/>
        <end position="448"/>
    </location>
</feature>
<evidence type="ECO:0000256" key="1">
    <source>
        <dbReference type="ARBA" id="ARBA00039658"/>
    </source>
</evidence>
<feature type="compositionally biased region" description="Polar residues" evidence="3">
    <location>
        <begin position="226"/>
        <end position="241"/>
    </location>
</feature>
<evidence type="ECO:0000259" key="4">
    <source>
        <dbReference type="PROSITE" id="PS50994"/>
    </source>
</evidence>
<feature type="compositionally biased region" description="Basic and acidic residues" evidence="3">
    <location>
        <begin position="38"/>
        <end position="50"/>
    </location>
</feature>
<dbReference type="PANTHER" id="PTHR37984:SF15">
    <property type="entry name" value="INTEGRASE CATALYTIC DOMAIN-CONTAINING PROTEIN"/>
    <property type="match status" value="1"/>
</dbReference>
<name>A0A401NQZ9_SCYTO</name>
<dbReference type="Gene3D" id="1.10.340.70">
    <property type="match status" value="1"/>
</dbReference>
<comment type="caution">
    <text evidence="5">The sequence shown here is derived from an EMBL/GenBank/DDBJ whole genome shotgun (WGS) entry which is preliminary data.</text>
</comment>
<sequence>MAAESEAAVHNITELSTVDLKGDAQITNVNAEGNNSDLSERLHQSKEEARGNPNEISGTPETPVNKIPEEMGKEKETITKDLREAHNSVLTETPAEDLQLLAQYMIVTDSYQDEDHSLVKQQVENMLTLDADNDMQLDAPKADSTQVTKEKIVFMIGNSSEMENCQHKCQMQEESIESTKKELYPETEQNNGKTMKDEGAGKADENDPSIVVDREPNKSSTKDVKNTNNQANPMKGLSSNHRTSDAKGKNPLVGGRCSTKEGTCVKNLSSKNGTAKTEPDHKRSTAEEGRNVTGSKSSYSPKVKNDRGQSGDKSSAHGKSNNQTYSQGDFRKRENDDKNDRHREMDERKCISSHSRTQSSERKRPGRERSRSSERRRRSRISERRRRSHSSERRRRSRSSERQRRSRSSERRRRRSRERSLSVERWNSKERMRTPRSRSQHTRSPNRNRSRDVFTDKTHELKEQLWHLDPKEALWAVERRREREIWEEQAIELLERDLERLQLERMCLERERLDESVPQRERLLLEEEAKKAQEQIYREREELIQKMCFEESAKRQFADVGTHRAWEWETRQDWEGREILRRELDQVRYERLCLDRTILEPTTQDRLRLFLDRETLKGQEKSYREREGLLPMYYEEALIRSDTGYSRGSSVNPSWLMERFPDHTSWRMLGTDLTRSAVVKRSLKRLHRIELAEAQRTDPSLEAVRYQAMNPNNNANTEMGGTFLYKEGILIRRWSPKEGFLKGAEVYEEIVVPELYREEILKVAHNIPSSKHQGVKHTGRRVLQYFYWPSVFVDVAQYCKVCEICRYSHKLGDTENVGLRPLPTINIPFKRVSIDVVGPLPFTTNSGKRYILMMVDCASRYPDATALASVEADIVAMALLVMFIRFGFPEEILSNQGENFMAQLVMQMKRQCQDKQLRSNSYCPQVNELVEKFNGTLKQILRTYAEQNPCDWDEKLPYLLFACREVPQQLTGYSPFDLLYGRRVYGTLLLIKEAWLGKCFGADKNIVEHVLNARDALISLIESIPEEQDHSLSSQNLWYCHNAGTRAYDIGQRVLVLRPVKQQKVQLHWEGPYSVVEPGKYVYYTVEIPFNKFRIYHVNMMKPYLES</sequence>
<feature type="compositionally biased region" description="Polar residues" evidence="3">
    <location>
        <begin position="311"/>
        <end position="327"/>
    </location>
</feature>
<feature type="coiled-coil region" evidence="2">
    <location>
        <begin position="491"/>
        <end position="546"/>
    </location>
</feature>
<protein>
    <recommendedName>
        <fullName evidence="1">Gypsy retrotransposon integrase-like protein 1</fullName>
    </recommendedName>
</protein>